<dbReference type="PRINTS" id="PR00081">
    <property type="entry name" value="GDHRDH"/>
</dbReference>
<accession>A0A151ZRL7</accession>
<comment type="caution">
    <text evidence="2">The sequence shown here is derived from an EMBL/GenBank/DDBJ whole genome shotgun (WGS) entry which is preliminary data.</text>
</comment>
<keyword evidence="3" id="KW-1185">Reference proteome</keyword>
<dbReference type="InParanoid" id="A0A151ZRL7"/>
<dbReference type="PANTHER" id="PTHR43976">
    <property type="entry name" value="SHORT CHAIN DEHYDROGENASE"/>
    <property type="match status" value="1"/>
</dbReference>
<organism evidence="2 3">
    <name type="scientific">Tieghemostelium lacteum</name>
    <name type="common">Slime mold</name>
    <name type="synonym">Dictyostelium lacteum</name>
    <dbReference type="NCBI Taxonomy" id="361077"/>
    <lineage>
        <taxon>Eukaryota</taxon>
        <taxon>Amoebozoa</taxon>
        <taxon>Evosea</taxon>
        <taxon>Eumycetozoa</taxon>
        <taxon>Dictyostelia</taxon>
        <taxon>Dictyosteliales</taxon>
        <taxon>Raperosteliaceae</taxon>
        <taxon>Tieghemostelium</taxon>
    </lineage>
</organism>
<dbReference type="Proteomes" id="UP000076078">
    <property type="component" value="Unassembled WGS sequence"/>
</dbReference>
<dbReference type="OMA" id="SCGFYSA"/>
<protein>
    <submittedName>
        <fullName evidence="2">Oxidoreductase</fullName>
    </submittedName>
</protein>
<proteinExistence type="inferred from homology"/>
<evidence type="ECO:0000313" key="3">
    <source>
        <dbReference type="Proteomes" id="UP000076078"/>
    </source>
</evidence>
<dbReference type="FunCoup" id="A0A151ZRL7">
    <property type="interactions" value="20"/>
</dbReference>
<dbReference type="PRINTS" id="PR00080">
    <property type="entry name" value="SDRFAMILY"/>
</dbReference>
<dbReference type="InterPro" id="IPR002347">
    <property type="entry name" value="SDR_fam"/>
</dbReference>
<comment type="similarity">
    <text evidence="1">Belongs to the short-chain dehydrogenases/reductases (SDR) family.</text>
</comment>
<dbReference type="InterPro" id="IPR036291">
    <property type="entry name" value="NAD(P)-bd_dom_sf"/>
</dbReference>
<dbReference type="InterPro" id="IPR051911">
    <property type="entry name" value="SDR_oxidoreductase"/>
</dbReference>
<name>A0A151ZRL7_TIELA</name>
<gene>
    <name evidence="2" type="ORF">DLAC_03957</name>
</gene>
<dbReference type="CDD" id="cd05374">
    <property type="entry name" value="17beta-HSD-like_SDR_c"/>
    <property type="match status" value="1"/>
</dbReference>
<dbReference type="EMBL" id="LODT01000021">
    <property type="protein sequence ID" value="KYQ96671.1"/>
    <property type="molecule type" value="Genomic_DNA"/>
</dbReference>
<evidence type="ECO:0000313" key="2">
    <source>
        <dbReference type="EMBL" id="KYQ96671.1"/>
    </source>
</evidence>
<dbReference type="Gene3D" id="3.40.50.720">
    <property type="entry name" value="NAD(P)-binding Rossmann-like Domain"/>
    <property type="match status" value="1"/>
</dbReference>
<dbReference type="OrthoDB" id="13950at2759"/>
<dbReference type="Pfam" id="PF00106">
    <property type="entry name" value="adh_short"/>
    <property type="match status" value="1"/>
</dbReference>
<dbReference type="AlphaFoldDB" id="A0A151ZRL7"/>
<reference evidence="2 3" key="1">
    <citation type="submission" date="2015-12" db="EMBL/GenBank/DDBJ databases">
        <title>Dictyostelia acquired genes for synthesis and detection of signals that induce cell-type specialization by lateral gene transfer from prokaryotes.</title>
        <authorList>
            <person name="Gloeckner G."/>
            <person name="Schaap P."/>
        </authorList>
    </citation>
    <scope>NUCLEOTIDE SEQUENCE [LARGE SCALE GENOMIC DNA]</scope>
    <source>
        <strain evidence="2 3">TK</strain>
    </source>
</reference>
<evidence type="ECO:0000256" key="1">
    <source>
        <dbReference type="RuleBase" id="RU000363"/>
    </source>
</evidence>
<dbReference type="STRING" id="361077.A0A151ZRL7"/>
<dbReference type="SUPFAM" id="SSF51735">
    <property type="entry name" value="NAD(P)-binding Rossmann-fold domains"/>
    <property type="match status" value="1"/>
</dbReference>
<sequence length="284" mass="32034">MNSFNKKIWLISGTSSGIGLSLVQKILDIENSVVALTRSPEDLKKQLNIKNSLNLLIIKTDLNEESNVKEAVELAIKTFGRIDVVVNNAGYGYLTSFEECSLKEYKELFNINFFGYLNIIHSTLPYMRKQENKGLILNMSSNLGSLVVFPGFTPYISSKFAINGFTQSLDLELKTCGIRAVILSPGAFRTKLLNKNHIKIGTNEIKDYKIIEETSEMFRNYNENQPGDPDKLANAIIEISNRDRMSLPSNIFFGTDAYTTMKNQIEKLINELESNKNLSVSTDY</sequence>
<dbReference type="PANTHER" id="PTHR43976:SF5">
    <property type="entry name" value="GLUCOSE_RIBITOL DEHYDROGENASE FAMILY PROTEIN-RELATED"/>
    <property type="match status" value="1"/>
</dbReference>